<dbReference type="EMBL" id="CP042161">
    <property type="protein sequence ID" value="QDS35024.1"/>
    <property type="molecule type" value="Genomic_DNA"/>
</dbReference>
<proteinExistence type="predicted"/>
<dbReference type="Proteomes" id="UP000317713">
    <property type="component" value="Chromosome"/>
</dbReference>
<reference evidence="1 2" key="1">
    <citation type="submission" date="2019-07" db="EMBL/GenBank/DDBJ databases">
        <title>Characterization of Brevibacillus brevis HK544, as a potential biocontrol agent.</title>
        <authorList>
            <person name="Kim H."/>
        </authorList>
    </citation>
    <scope>NUCLEOTIDE SEQUENCE [LARGE SCALE GENOMIC DNA]</scope>
    <source>
        <strain evidence="1 2">HK544</strain>
    </source>
</reference>
<accession>A0A517I806</accession>
<sequence>MKIGQLSRNEMTDDDHCDLLKVLNDHPGPVLLSGYANDVYIDMLSNCQCEERQQVIETGQVRTEVLWINPVAANHGSRQS</sequence>
<organism evidence="1 2">
    <name type="scientific">Brevibacillus brevis</name>
    <name type="common">Bacillus brevis</name>
    <dbReference type="NCBI Taxonomy" id="1393"/>
    <lineage>
        <taxon>Bacteria</taxon>
        <taxon>Bacillati</taxon>
        <taxon>Bacillota</taxon>
        <taxon>Bacilli</taxon>
        <taxon>Bacillales</taxon>
        <taxon>Paenibacillaceae</taxon>
        <taxon>Brevibacillus</taxon>
    </lineage>
</organism>
<name>A0A517I806_BREBE</name>
<dbReference type="Gene3D" id="3.40.50.150">
    <property type="entry name" value="Vaccinia Virus protein VP39"/>
    <property type="match status" value="1"/>
</dbReference>
<dbReference type="InterPro" id="IPR029063">
    <property type="entry name" value="SAM-dependent_MTases_sf"/>
</dbReference>
<dbReference type="AlphaFoldDB" id="A0A517I806"/>
<gene>
    <name evidence="1" type="ORF">FPS98_14020</name>
</gene>
<protein>
    <submittedName>
        <fullName evidence="1">Uncharacterized protein</fullName>
    </submittedName>
</protein>
<dbReference type="RefSeq" id="WP_144616698.1">
    <property type="nucleotide sequence ID" value="NZ_CP042161.1"/>
</dbReference>
<evidence type="ECO:0000313" key="2">
    <source>
        <dbReference type="Proteomes" id="UP000317713"/>
    </source>
</evidence>
<evidence type="ECO:0000313" key="1">
    <source>
        <dbReference type="EMBL" id="QDS35024.1"/>
    </source>
</evidence>